<reference evidence="1" key="1">
    <citation type="journal article" date="2013" name="Nat. Commun.">
        <title>Whole-genome sequencing of Oryza brachyantha reveals mechanisms underlying Oryza genome evolution.</title>
        <authorList>
            <person name="Chen J."/>
            <person name="Huang Q."/>
            <person name="Gao D."/>
            <person name="Wang J."/>
            <person name="Lang Y."/>
            <person name="Liu T."/>
            <person name="Li B."/>
            <person name="Bai Z."/>
            <person name="Luis Goicoechea J."/>
            <person name="Liang C."/>
            <person name="Chen C."/>
            <person name="Zhang W."/>
            <person name="Sun S."/>
            <person name="Liao Y."/>
            <person name="Zhang X."/>
            <person name="Yang L."/>
            <person name="Song C."/>
            <person name="Wang M."/>
            <person name="Shi J."/>
            <person name="Liu G."/>
            <person name="Liu J."/>
            <person name="Zhou H."/>
            <person name="Zhou W."/>
            <person name="Yu Q."/>
            <person name="An N."/>
            <person name="Chen Y."/>
            <person name="Cai Q."/>
            <person name="Wang B."/>
            <person name="Liu B."/>
            <person name="Min J."/>
            <person name="Huang Y."/>
            <person name="Wu H."/>
            <person name="Li Z."/>
            <person name="Zhang Y."/>
            <person name="Yin Y."/>
            <person name="Song W."/>
            <person name="Jiang J."/>
            <person name="Jackson S.A."/>
            <person name="Wing R.A."/>
            <person name="Wang J."/>
            <person name="Chen M."/>
        </authorList>
    </citation>
    <scope>NUCLEOTIDE SEQUENCE [LARGE SCALE GENOMIC DNA]</scope>
    <source>
        <strain evidence="1">cv. IRGC 101232</strain>
    </source>
</reference>
<dbReference type="HOGENOM" id="CLU_2350132_0_0_1"/>
<dbReference type="Proteomes" id="UP000006038">
    <property type="component" value="Chromosome 7"/>
</dbReference>
<sequence length="97" mass="10103">MTVALKRHVPACARDGGGAGPEADEVGVVRRGGFGLEDERDRGGVPAGVLTVVADDELRRVGFGGLDLLRGHASLVWLVRAPVVTPAEIEQLFDSGS</sequence>
<evidence type="ECO:0000313" key="2">
    <source>
        <dbReference type="Proteomes" id="UP000006038"/>
    </source>
</evidence>
<proteinExistence type="predicted"/>
<protein>
    <submittedName>
        <fullName evidence="1">Uncharacterized protein</fullName>
    </submittedName>
</protein>
<dbReference type="AlphaFoldDB" id="J3MP58"/>
<dbReference type="Gramene" id="OB07G31900.1">
    <property type="protein sequence ID" value="OB07G31900.1"/>
    <property type="gene ID" value="OB07G31900"/>
</dbReference>
<keyword evidence="2" id="KW-1185">Reference proteome</keyword>
<dbReference type="EnsemblPlants" id="OB07G31900.1">
    <property type="protein sequence ID" value="OB07G31900.1"/>
    <property type="gene ID" value="OB07G31900"/>
</dbReference>
<reference evidence="1" key="2">
    <citation type="submission" date="2013-04" db="UniProtKB">
        <authorList>
            <consortium name="EnsemblPlants"/>
        </authorList>
    </citation>
    <scope>IDENTIFICATION</scope>
</reference>
<name>J3MP58_ORYBR</name>
<organism evidence="1">
    <name type="scientific">Oryza brachyantha</name>
    <name type="common">malo sina</name>
    <dbReference type="NCBI Taxonomy" id="4533"/>
    <lineage>
        <taxon>Eukaryota</taxon>
        <taxon>Viridiplantae</taxon>
        <taxon>Streptophyta</taxon>
        <taxon>Embryophyta</taxon>
        <taxon>Tracheophyta</taxon>
        <taxon>Spermatophyta</taxon>
        <taxon>Magnoliopsida</taxon>
        <taxon>Liliopsida</taxon>
        <taxon>Poales</taxon>
        <taxon>Poaceae</taxon>
        <taxon>BOP clade</taxon>
        <taxon>Oryzoideae</taxon>
        <taxon>Oryzeae</taxon>
        <taxon>Oryzinae</taxon>
        <taxon>Oryza</taxon>
    </lineage>
</organism>
<evidence type="ECO:0000313" key="1">
    <source>
        <dbReference type="EnsemblPlants" id="OB07G31900.1"/>
    </source>
</evidence>
<accession>J3MP58</accession>